<dbReference type="AlphaFoldDB" id="A0A450WXD0"/>
<evidence type="ECO:0000313" key="1">
    <source>
        <dbReference type="EMBL" id="VFK21694.1"/>
    </source>
</evidence>
<organism evidence="1">
    <name type="scientific">Candidatus Kentrum sp. LPFa</name>
    <dbReference type="NCBI Taxonomy" id="2126335"/>
    <lineage>
        <taxon>Bacteria</taxon>
        <taxon>Pseudomonadati</taxon>
        <taxon>Pseudomonadota</taxon>
        <taxon>Gammaproteobacteria</taxon>
        <taxon>Candidatus Kentrum</taxon>
    </lineage>
</organism>
<dbReference type="EMBL" id="CAADFK010000271">
    <property type="protein sequence ID" value="VFK21694.1"/>
    <property type="molecule type" value="Genomic_DNA"/>
</dbReference>
<sequence>MVIFALLVRGKASLVGAITAISAGDGNQPLTVRTKAVPPVIVDTTPLAILGDGLATAGNDRQARQGKPHPQQTIAAVAVVGAMARSGCVSVIPGATPGGTSMGMV</sequence>
<name>A0A450WXD0_9GAMM</name>
<protein>
    <submittedName>
        <fullName evidence="1">Uncharacterized protein</fullName>
    </submittedName>
</protein>
<reference evidence="1" key="1">
    <citation type="submission" date="2019-02" db="EMBL/GenBank/DDBJ databases">
        <authorList>
            <person name="Gruber-Vodicka R. H."/>
            <person name="Seah K. B. B."/>
        </authorList>
    </citation>
    <scope>NUCLEOTIDE SEQUENCE</scope>
    <source>
        <strain evidence="1">BECK_S313</strain>
    </source>
</reference>
<accession>A0A450WXD0</accession>
<gene>
    <name evidence="1" type="ORF">BECKLPF1236B_GA0070989_12714</name>
</gene>
<proteinExistence type="predicted"/>